<sequence>MKLSKISAGRYLLGHWYIIRTEWKREGPRGGSRWLWELGEADEHGDVVLDGLTSFPTLREAVAWIRAEDGKDS</sequence>
<evidence type="ECO:0000313" key="1">
    <source>
        <dbReference type="EMBL" id="AUG29432.1"/>
    </source>
</evidence>
<dbReference type="KEGG" id="mhos:CXR34_08130"/>
<dbReference type="RefSeq" id="WP_016464821.1">
    <property type="nucleotide sequence ID" value="NZ_CP025299.1"/>
</dbReference>
<dbReference type="AlphaFoldDB" id="A0A2K9D977"/>
<name>A0A2K9D977_9MICO</name>
<dbReference type="EMBL" id="CP025299">
    <property type="protein sequence ID" value="AUG29432.1"/>
    <property type="molecule type" value="Genomic_DNA"/>
</dbReference>
<protein>
    <submittedName>
        <fullName evidence="1">Uncharacterized protein</fullName>
    </submittedName>
</protein>
<accession>A0A2K9D977</accession>
<proteinExistence type="predicted"/>
<evidence type="ECO:0000313" key="2">
    <source>
        <dbReference type="Proteomes" id="UP000233276"/>
    </source>
</evidence>
<reference evidence="1 2" key="1">
    <citation type="submission" date="2017-12" db="EMBL/GenBank/DDBJ databases">
        <title>Isolation and characterization of estrogens degradatiion strain Microbacterium hominis SJTG1.</title>
        <authorList>
            <person name="Xiong W."/>
            <person name="Yin C."/>
            <person name="Zheng D."/>
            <person name="Liang R."/>
        </authorList>
    </citation>
    <scope>NUCLEOTIDE SEQUENCE [LARGE SCALE GENOMIC DNA]</scope>
    <source>
        <strain evidence="1 2">SJTG1</strain>
    </source>
</reference>
<gene>
    <name evidence="1" type="ORF">CXR34_08130</name>
</gene>
<organism evidence="1 2">
    <name type="scientific">Microbacterium hominis</name>
    <dbReference type="NCBI Taxonomy" id="162426"/>
    <lineage>
        <taxon>Bacteria</taxon>
        <taxon>Bacillati</taxon>
        <taxon>Actinomycetota</taxon>
        <taxon>Actinomycetes</taxon>
        <taxon>Micrococcales</taxon>
        <taxon>Microbacteriaceae</taxon>
        <taxon>Microbacterium</taxon>
    </lineage>
</organism>
<dbReference type="Proteomes" id="UP000233276">
    <property type="component" value="Chromosome"/>
</dbReference>